<feature type="transmembrane region" description="Helical" evidence="9">
    <location>
        <begin position="141"/>
        <end position="162"/>
    </location>
</feature>
<proteinExistence type="predicted"/>
<accession>D1VZQ3</accession>
<evidence type="ECO:0000256" key="2">
    <source>
        <dbReference type="ARBA" id="ARBA00022692"/>
    </source>
</evidence>
<gene>
    <name evidence="12" type="ORF">HMPREF9019_2079</name>
</gene>
<evidence type="ECO:0000256" key="9">
    <source>
        <dbReference type="SAM" id="Phobius"/>
    </source>
</evidence>
<evidence type="ECO:0000256" key="4">
    <source>
        <dbReference type="ARBA" id="ARBA00022989"/>
    </source>
</evidence>
<dbReference type="Gene3D" id="3.30.465.10">
    <property type="match status" value="1"/>
</dbReference>
<comment type="subcellular location">
    <subcellularLocation>
        <location evidence="1">Membrane</location>
        <topology evidence="1">Multi-pass membrane protein</topology>
    </subcellularLocation>
</comment>
<dbReference type="Pfam" id="PF00571">
    <property type="entry name" value="CBS"/>
    <property type="match status" value="1"/>
</dbReference>
<organism evidence="12 13">
    <name type="scientific">Hoylesella timonensis CRIS 5C-B1</name>
    <dbReference type="NCBI Taxonomy" id="679189"/>
    <lineage>
        <taxon>Bacteria</taxon>
        <taxon>Pseudomonadati</taxon>
        <taxon>Bacteroidota</taxon>
        <taxon>Bacteroidia</taxon>
        <taxon>Bacteroidales</taxon>
        <taxon>Prevotellaceae</taxon>
        <taxon>Hoylesella</taxon>
    </lineage>
</organism>
<evidence type="ECO:0000256" key="3">
    <source>
        <dbReference type="ARBA" id="ARBA00022737"/>
    </source>
</evidence>
<dbReference type="PANTHER" id="PTHR22777">
    <property type="entry name" value="HEMOLYSIN-RELATED"/>
    <property type="match status" value="1"/>
</dbReference>
<dbReference type="GO" id="GO:0050660">
    <property type="term" value="F:flavin adenine dinucleotide binding"/>
    <property type="evidence" value="ECO:0007669"/>
    <property type="project" value="InterPro"/>
</dbReference>
<evidence type="ECO:0000256" key="6">
    <source>
        <dbReference type="ARBA" id="ARBA00023136"/>
    </source>
</evidence>
<dbReference type="InterPro" id="IPR005170">
    <property type="entry name" value="Transptr-assoc_dom"/>
</dbReference>
<keyword evidence="3" id="KW-0677">Repeat</keyword>
<feature type="transmembrane region" description="Helical" evidence="9">
    <location>
        <begin position="64"/>
        <end position="88"/>
    </location>
</feature>
<evidence type="ECO:0000313" key="12">
    <source>
        <dbReference type="EMBL" id="EFA97385.1"/>
    </source>
</evidence>
<evidence type="ECO:0000313" key="13">
    <source>
        <dbReference type="Proteomes" id="UP000004001"/>
    </source>
</evidence>
<feature type="domain" description="CNNM transmembrane" evidence="11">
    <location>
        <begin position="5"/>
        <end position="204"/>
    </location>
</feature>
<dbReference type="Pfam" id="PF01595">
    <property type="entry name" value="CNNM"/>
    <property type="match status" value="1"/>
</dbReference>
<evidence type="ECO:0000259" key="10">
    <source>
        <dbReference type="PROSITE" id="PS51371"/>
    </source>
</evidence>
<evidence type="ECO:0000259" key="11">
    <source>
        <dbReference type="PROSITE" id="PS51846"/>
    </source>
</evidence>
<evidence type="ECO:0000256" key="7">
    <source>
        <dbReference type="PROSITE-ProRule" id="PRU00703"/>
    </source>
</evidence>
<dbReference type="InterPro" id="IPR046342">
    <property type="entry name" value="CBS_dom_sf"/>
</dbReference>
<dbReference type="SUPFAM" id="SSF54631">
    <property type="entry name" value="CBS-domain pair"/>
    <property type="match status" value="1"/>
</dbReference>
<dbReference type="EMBL" id="ADEF01000039">
    <property type="protein sequence ID" value="EFA97385.1"/>
    <property type="molecule type" value="Genomic_DNA"/>
</dbReference>
<keyword evidence="6 8" id="KW-0472">Membrane</keyword>
<dbReference type="PROSITE" id="PS51371">
    <property type="entry name" value="CBS"/>
    <property type="match status" value="1"/>
</dbReference>
<dbReference type="PROSITE" id="PS51846">
    <property type="entry name" value="CNNM"/>
    <property type="match status" value="1"/>
</dbReference>
<dbReference type="Gene3D" id="3.10.580.10">
    <property type="entry name" value="CBS-domain"/>
    <property type="match status" value="1"/>
</dbReference>
<dbReference type="GO" id="GO:0005886">
    <property type="term" value="C:plasma membrane"/>
    <property type="evidence" value="ECO:0007669"/>
    <property type="project" value="TreeGrafter"/>
</dbReference>
<keyword evidence="2 8" id="KW-0812">Transmembrane</keyword>
<feature type="domain" description="CBS" evidence="10">
    <location>
        <begin position="282"/>
        <end position="342"/>
    </location>
</feature>
<keyword evidence="13" id="KW-1185">Reference proteome</keyword>
<dbReference type="Proteomes" id="UP000004001">
    <property type="component" value="Unassembled WGS sequence"/>
</dbReference>
<evidence type="ECO:0000256" key="1">
    <source>
        <dbReference type="ARBA" id="ARBA00004141"/>
    </source>
</evidence>
<reference evidence="12 13" key="1">
    <citation type="submission" date="2009-12" db="EMBL/GenBank/DDBJ databases">
        <title>Genome Sequence of Prevotella timonensis CRIS 5C-B1.</title>
        <authorList>
            <person name="Durkin A.S."/>
            <person name="Madupu R."/>
            <person name="Torralba M."/>
            <person name="Methe B."/>
            <person name="Sutton G."/>
            <person name="Strausberg R.L."/>
            <person name="Nelson K.E."/>
        </authorList>
    </citation>
    <scope>NUCLEOTIDE SEQUENCE [LARGE SCALE GENOMIC DNA]</scope>
    <source>
        <strain evidence="12 13">CRIS 5C-B1</strain>
    </source>
</reference>
<dbReference type="InterPro" id="IPR002550">
    <property type="entry name" value="CNNM"/>
</dbReference>
<feature type="transmembrane region" description="Helical" evidence="9">
    <location>
        <begin position="12"/>
        <end position="34"/>
    </location>
</feature>
<dbReference type="SMART" id="SM01091">
    <property type="entry name" value="CorC_HlyC"/>
    <property type="match status" value="1"/>
</dbReference>
<name>D1VZQ3_9BACT</name>
<dbReference type="CDD" id="cd04590">
    <property type="entry name" value="CBS_pair_CorC_HlyC_assoc"/>
    <property type="match status" value="1"/>
</dbReference>
<comment type="caution">
    <text evidence="12">The sequence shown here is derived from an EMBL/GenBank/DDBJ whole genome shotgun (WGS) entry which is preliminary data.</text>
</comment>
<protein>
    <recommendedName>
        <fullName evidence="14">CBS domain protein</fullName>
    </recommendedName>
</protein>
<dbReference type="eggNOG" id="COG1253">
    <property type="taxonomic scope" value="Bacteria"/>
</dbReference>
<dbReference type="InterPro" id="IPR036318">
    <property type="entry name" value="FAD-bd_PCMH-like_sf"/>
</dbReference>
<dbReference type="InterPro" id="IPR016169">
    <property type="entry name" value="FAD-bd_PCMH_sub2"/>
</dbReference>
<dbReference type="AlphaFoldDB" id="D1VZQ3"/>
<evidence type="ECO:0000256" key="5">
    <source>
        <dbReference type="ARBA" id="ARBA00023122"/>
    </source>
</evidence>
<dbReference type="SUPFAM" id="SSF56176">
    <property type="entry name" value="FAD-binding/transporter-associated domain-like"/>
    <property type="match status" value="1"/>
</dbReference>
<feature type="transmembrane region" description="Helical" evidence="9">
    <location>
        <begin position="100"/>
        <end position="121"/>
    </location>
</feature>
<dbReference type="PANTHER" id="PTHR22777:SF17">
    <property type="entry name" value="UPF0053 PROTEIN SLL0260"/>
    <property type="match status" value="1"/>
</dbReference>
<keyword evidence="5 7" id="KW-0129">CBS domain</keyword>
<keyword evidence="4 8" id="KW-1133">Transmembrane helix</keyword>
<dbReference type="InterPro" id="IPR000644">
    <property type="entry name" value="CBS_dom"/>
</dbReference>
<dbReference type="InterPro" id="IPR044751">
    <property type="entry name" value="Ion_transp-like_CBS"/>
</dbReference>
<sequence length="428" mass="48544">MITMNEQVDISLIIFILITMVLSAFFSGMEIAFVSSNRMLVQMDKEKNGFSQRFLTLFYSNPNAFVSTMLVGNNIVLVIYGILIARLLDNTIFVGMNPAFTVPADTILSTLIILFTGEFVPKTLFNSNPNRLLKLFAFPAYLFYVILWPISRFATFLARIILGLLGVSIPKDAVAAGFSKVDLDYLVQSSIENAQSEDDIENEIKIFHNALDFPDTKVRDCMIPRTEINAVDMNQCSLDELRQKFMDSGNSKIIVYQEDIDHIQGYIHSSEMFKHSSTWQEGIRTMPFVPETMPAQKLMRILLTQKKSLAIVVDEFGGTSGLVSLEDIVEEIFGEIEDEHDSLKYVAKQTGEKEFLLSARLEIDKVNEMFELDLPESDDYMTIGGLILNEYRSFPKLNEIIEIGKYKFKILKSTSSKIELVQLNIISN</sequence>
<dbReference type="Pfam" id="PF03471">
    <property type="entry name" value="CorC_HlyC"/>
    <property type="match status" value="1"/>
</dbReference>
<evidence type="ECO:0008006" key="14">
    <source>
        <dbReference type="Google" id="ProtNLM"/>
    </source>
</evidence>
<evidence type="ECO:0000256" key="8">
    <source>
        <dbReference type="PROSITE-ProRule" id="PRU01193"/>
    </source>
</evidence>